<sequence>IKGKFIMNKLSQVKNKQELEARLQILGRGIGPVRINEKGEIFVFDEKKTKKEYKIGQARRRIISGEEMKKFLEKTDKQEKES</sequence>
<evidence type="ECO:0000313" key="1">
    <source>
        <dbReference type="EMBL" id="CAG8835465.1"/>
    </source>
</evidence>
<protein>
    <submittedName>
        <fullName evidence="1">20201_t:CDS:1</fullName>
    </submittedName>
</protein>
<dbReference type="EMBL" id="CAJVQC010111977">
    <property type="protein sequence ID" value="CAG8835465.1"/>
    <property type="molecule type" value="Genomic_DNA"/>
</dbReference>
<gene>
    <name evidence="1" type="ORF">RPERSI_LOCUS29559</name>
</gene>
<name>A0ACA9SEC7_9GLOM</name>
<organism evidence="1 2">
    <name type="scientific">Racocetra persica</name>
    <dbReference type="NCBI Taxonomy" id="160502"/>
    <lineage>
        <taxon>Eukaryota</taxon>
        <taxon>Fungi</taxon>
        <taxon>Fungi incertae sedis</taxon>
        <taxon>Mucoromycota</taxon>
        <taxon>Glomeromycotina</taxon>
        <taxon>Glomeromycetes</taxon>
        <taxon>Diversisporales</taxon>
        <taxon>Gigasporaceae</taxon>
        <taxon>Racocetra</taxon>
    </lineage>
</organism>
<comment type="caution">
    <text evidence="1">The sequence shown here is derived from an EMBL/GenBank/DDBJ whole genome shotgun (WGS) entry which is preliminary data.</text>
</comment>
<reference evidence="1" key="1">
    <citation type="submission" date="2021-06" db="EMBL/GenBank/DDBJ databases">
        <authorList>
            <person name="Kallberg Y."/>
            <person name="Tangrot J."/>
            <person name="Rosling A."/>
        </authorList>
    </citation>
    <scope>NUCLEOTIDE SEQUENCE</scope>
    <source>
        <strain evidence="1">MA461A</strain>
    </source>
</reference>
<dbReference type="Proteomes" id="UP000789920">
    <property type="component" value="Unassembled WGS sequence"/>
</dbReference>
<feature type="non-terminal residue" evidence="1">
    <location>
        <position position="1"/>
    </location>
</feature>
<keyword evidence="2" id="KW-1185">Reference proteome</keyword>
<accession>A0ACA9SEC7</accession>
<proteinExistence type="predicted"/>
<evidence type="ECO:0000313" key="2">
    <source>
        <dbReference type="Proteomes" id="UP000789920"/>
    </source>
</evidence>